<evidence type="ECO:0000313" key="2">
    <source>
        <dbReference type="Proteomes" id="UP001396334"/>
    </source>
</evidence>
<gene>
    <name evidence="1" type="ORF">V6N11_002640</name>
</gene>
<evidence type="ECO:0000313" key="1">
    <source>
        <dbReference type="EMBL" id="KAK9022368.1"/>
    </source>
</evidence>
<sequence length="98" mass="11296">MFFSWSWRSSLQPCHQSGYFGAAMKLQPGYTAEQESLHLLCKVAAPPKDQPLATRPLPRHLTPAVLVVDWVQRNYLLFSVGLYYCRNPRRDQTKTPEC</sequence>
<dbReference type="Proteomes" id="UP001396334">
    <property type="component" value="Unassembled WGS sequence"/>
</dbReference>
<dbReference type="EMBL" id="JBBPBN010000015">
    <property type="protein sequence ID" value="KAK9022368.1"/>
    <property type="molecule type" value="Genomic_DNA"/>
</dbReference>
<accession>A0ABR2SAT5</accession>
<organism evidence="1 2">
    <name type="scientific">Hibiscus sabdariffa</name>
    <name type="common">roselle</name>
    <dbReference type="NCBI Taxonomy" id="183260"/>
    <lineage>
        <taxon>Eukaryota</taxon>
        <taxon>Viridiplantae</taxon>
        <taxon>Streptophyta</taxon>
        <taxon>Embryophyta</taxon>
        <taxon>Tracheophyta</taxon>
        <taxon>Spermatophyta</taxon>
        <taxon>Magnoliopsida</taxon>
        <taxon>eudicotyledons</taxon>
        <taxon>Gunneridae</taxon>
        <taxon>Pentapetalae</taxon>
        <taxon>rosids</taxon>
        <taxon>malvids</taxon>
        <taxon>Malvales</taxon>
        <taxon>Malvaceae</taxon>
        <taxon>Malvoideae</taxon>
        <taxon>Hibiscus</taxon>
    </lineage>
</organism>
<comment type="caution">
    <text evidence="1">The sequence shown here is derived from an EMBL/GenBank/DDBJ whole genome shotgun (WGS) entry which is preliminary data.</text>
</comment>
<keyword evidence="2" id="KW-1185">Reference proteome</keyword>
<proteinExistence type="predicted"/>
<protein>
    <submittedName>
        <fullName evidence="1">Uncharacterized protein</fullName>
    </submittedName>
</protein>
<reference evidence="1 2" key="1">
    <citation type="journal article" date="2024" name="G3 (Bethesda)">
        <title>Genome assembly of Hibiscus sabdariffa L. provides insights into metabolisms of medicinal natural products.</title>
        <authorList>
            <person name="Kim T."/>
        </authorList>
    </citation>
    <scope>NUCLEOTIDE SEQUENCE [LARGE SCALE GENOMIC DNA]</scope>
    <source>
        <strain evidence="1">TK-2024</strain>
        <tissue evidence="1">Old leaves</tissue>
    </source>
</reference>
<name>A0ABR2SAT5_9ROSI</name>